<sequence length="347" mass="38555">MILNWRILNFLKPLFSSQPAENHNQPVCEDHEPMAMLGKDLQKKKFTTRINPPDHPPEESSRSSTRGYKSRGGPWATGETGKTVNYGSHSTPADSLLFTAKGNVPSNFTLPKIPKNSNAGSKKLFSNAVGSINQNQNAKSSNARTRHSHPQQGPSVSSEQQRSVNIRGRGKGKEKVNDATIDLTNDEDPIEQFSDQGDPPANLHITSRPLQSSSMTEDPLRLPIRSRHNAQVEIKGSQDFQAKSNHNVERQHLTSQGKVITNSFVPQRMYLSAEEGLATLPFPGACACSRLYLEGRDIIFVGQLPLKFEMRFRPQDIDNVVPRDLPLRVDQAASRMVYPEPGSQENN</sequence>
<dbReference type="VEuPathDB" id="FungiDB:MELLADRAFT_88636"/>
<gene>
    <name evidence="2" type="ORF">MELLADRAFT_88636</name>
</gene>
<feature type="region of interest" description="Disordered" evidence="1">
    <location>
        <begin position="47"/>
        <end position="88"/>
    </location>
</feature>
<organism evidence="3">
    <name type="scientific">Melampsora larici-populina (strain 98AG31 / pathotype 3-4-7)</name>
    <name type="common">Poplar leaf rust fungus</name>
    <dbReference type="NCBI Taxonomy" id="747676"/>
    <lineage>
        <taxon>Eukaryota</taxon>
        <taxon>Fungi</taxon>
        <taxon>Dikarya</taxon>
        <taxon>Basidiomycota</taxon>
        <taxon>Pucciniomycotina</taxon>
        <taxon>Pucciniomycetes</taxon>
        <taxon>Pucciniales</taxon>
        <taxon>Melampsoraceae</taxon>
        <taxon>Melampsora</taxon>
    </lineage>
</organism>
<feature type="compositionally biased region" description="Polar residues" evidence="1">
    <location>
        <begin position="204"/>
        <end position="216"/>
    </location>
</feature>
<evidence type="ECO:0000313" key="3">
    <source>
        <dbReference type="Proteomes" id="UP000001072"/>
    </source>
</evidence>
<dbReference type="HOGENOM" id="CLU_799453_0_0_1"/>
<evidence type="ECO:0000256" key="1">
    <source>
        <dbReference type="SAM" id="MobiDB-lite"/>
    </source>
</evidence>
<protein>
    <submittedName>
        <fullName evidence="2">Uncharacterized protein</fullName>
    </submittedName>
</protein>
<dbReference type="AlphaFoldDB" id="F4RSF5"/>
<keyword evidence="3" id="KW-1185">Reference proteome</keyword>
<feature type="region of interest" description="Disordered" evidence="1">
    <location>
        <begin position="134"/>
        <end position="218"/>
    </location>
</feature>
<dbReference type="InParanoid" id="F4RSF5"/>
<dbReference type="RefSeq" id="XP_007412029.1">
    <property type="nucleotide sequence ID" value="XM_007411967.1"/>
</dbReference>
<feature type="compositionally biased region" description="Polar residues" evidence="1">
    <location>
        <begin position="150"/>
        <end position="164"/>
    </location>
</feature>
<dbReference type="Proteomes" id="UP000001072">
    <property type="component" value="Unassembled WGS sequence"/>
</dbReference>
<reference evidence="3" key="1">
    <citation type="journal article" date="2011" name="Proc. Natl. Acad. Sci. U.S.A.">
        <title>Obligate biotrophy features unraveled by the genomic analysis of rust fungi.</title>
        <authorList>
            <person name="Duplessis S."/>
            <person name="Cuomo C.A."/>
            <person name="Lin Y.-C."/>
            <person name="Aerts A."/>
            <person name="Tisserant E."/>
            <person name="Veneault-Fourrey C."/>
            <person name="Joly D.L."/>
            <person name="Hacquard S."/>
            <person name="Amselem J."/>
            <person name="Cantarel B.L."/>
            <person name="Chiu R."/>
            <person name="Coutinho P.M."/>
            <person name="Feau N."/>
            <person name="Field M."/>
            <person name="Frey P."/>
            <person name="Gelhaye E."/>
            <person name="Goldberg J."/>
            <person name="Grabherr M.G."/>
            <person name="Kodira C.D."/>
            <person name="Kohler A."/>
            <person name="Kuees U."/>
            <person name="Lindquist E.A."/>
            <person name="Lucas S.M."/>
            <person name="Mago R."/>
            <person name="Mauceli E."/>
            <person name="Morin E."/>
            <person name="Murat C."/>
            <person name="Pangilinan J.L."/>
            <person name="Park R."/>
            <person name="Pearson M."/>
            <person name="Quesneville H."/>
            <person name="Rouhier N."/>
            <person name="Sakthikumar S."/>
            <person name="Salamov A.A."/>
            <person name="Schmutz J."/>
            <person name="Selles B."/>
            <person name="Shapiro H."/>
            <person name="Tanguay P."/>
            <person name="Tuskan G.A."/>
            <person name="Henrissat B."/>
            <person name="Van de Peer Y."/>
            <person name="Rouze P."/>
            <person name="Ellis J.G."/>
            <person name="Dodds P.N."/>
            <person name="Schein J.E."/>
            <person name="Zhong S."/>
            <person name="Hamelin R.C."/>
            <person name="Grigoriev I.V."/>
            <person name="Szabo L.J."/>
            <person name="Martin F."/>
        </authorList>
    </citation>
    <scope>NUCLEOTIDE SEQUENCE [LARGE SCALE GENOMIC DNA]</scope>
    <source>
        <strain evidence="3">98AG31 / pathotype 3-4-7</strain>
    </source>
</reference>
<feature type="compositionally biased region" description="Polar residues" evidence="1">
    <location>
        <begin position="134"/>
        <end position="143"/>
    </location>
</feature>
<dbReference type="EMBL" id="GL883117">
    <property type="protein sequence ID" value="EGG04590.1"/>
    <property type="molecule type" value="Genomic_DNA"/>
</dbReference>
<name>F4RSF5_MELLP</name>
<dbReference type="GeneID" id="18934940"/>
<accession>F4RSF5</accession>
<dbReference type="KEGG" id="mlr:MELLADRAFT_88636"/>
<proteinExistence type="predicted"/>
<evidence type="ECO:0000313" key="2">
    <source>
        <dbReference type="EMBL" id="EGG04590.1"/>
    </source>
</evidence>